<keyword evidence="7 9" id="KW-0811">Translocation</keyword>
<evidence type="ECO:0000256" key="5">
    <source>
        <dbReference type="ARBA" id="ARBA00022927"/>
    </source>
</evidence>
<evidence type="ECO:0000313" key="11">
    <source>
        <dbReference type="EMBL" id="MCO6393724.1"/>
    </source>
</evidence>
<evidence type="ECO:0000256" key="3">
    <source>
        <dbReference type="ARBA" id="ARBA00022475"/>
    </source>
</evidence>
<evidence type="ECO:0000256" key="10">
    <source>
        <dbReference type="SAM" id="MobiDB-lite"/>
    </source>
</evidence>
<dbReference type="NCBIfam" id="TIGR01411">
    <property type="entry name" value="tatAE"/>
    <property type="match status" value="1"/>
</dbReference>
<keyword evidence="6 9" id="KW-1133">Transmembrane helix</keyword>
<keyword evidence="2 9" id="KW-0813">Transport</keyword>
<comment type="subcellular location">
    <subcellularLocation>
        <location evidence="1 9">Cell membrane</location>
        <topology evidence="1 9">Single-pass membrane protein</topology>
    </subcellularLocation>
</comment>
<proteinExistence type="inferred from homology"/>
<dbReference type="InterPro" id="IPR006312">
    <property type="entry name" value="TatA/E"/>
</dbReference>
<dbReference type="GO" id="GO:0008320">
    <property type="term" value="F:protein transmembrane transporter activity"/>
    <property type="evidence" value="ECO:0007669"/>
    <property type="project" value="UniProtKB-UniRule"/>
</dbReference>
<comment type="function">
    <text evidence="9">Part of the twin-arginine translocation (Tat) system that transports large folded proteins containing a characteristic twin-arginine motif in their signal peptide across membranes. TatA could form the protein-conducting channel of the Tat system.</text>
</comment>
<gene>
    <name evidence="9 11" type="primary">tatA</name>
    <name evidence="11" type="ORF">JMN37_01815</name>
</gene>
<dbReference type="PANTHER" id="PTHR42982">
    <property type="entry name" value="SEC-INDEPENDENT PROTEIN TRANSLOCASE PROTEIN TATA"/>
    <property type="match status" value="1"/>
</dbReference>
<keyword evidence="12" id="KW-1185">Reference proteome</keyword>
<keyword evidence="5 9" id="KW-0653">Protein transport</keyword>
<comment type="similarity">
    <text evidence="9">Belongs to the TatA/E family.</text>
</comment>
<evidence type="ECO:0000256" key="4">
    <source>
        <dbReference type="ARBA" id="ARBA00022692"/>
    </source>
</evidence>
<dbReference type="EMBL" id="JAEUWV010000001">
    <property type="protein sequence ID" value="MCO6393724.1"/>
    <property type="molecule type" value="Genomic_DNA"/>
</dbReference>
<feature type="compositionally biased region" description="Polar residues" evidence="10">
    <location>
        <begin position="74"/>
        <end position="86"/>
    </location>
</feature>
<feature type="compositionally biased region" description="Low complexity" evidence="10">
    <location>
        <begin position="53"/>
        <end position="63"/>
    </location>
</feature>
<comment type="caution">
    <text evidence="11">The sequence shown here is derived from an EMBL/GenBank/DDBJ whole genome shotgun (WGS) entry which is preliminary data.</text>
</comment>
<keyword evidence="4 9" id="KW-0812">Transmembrane</keyword>
<accession>A0AAW5HQH4</accession>
<dbReference type="PANTHER" id="PTHR42982:SF8">
    <property type="entry name" value="SEC-INDEPENDENT PROTEIN TRANSLOCASE PROTEIN TATA"/>
    <property type="match status" value="1"/>
</dbReference>
<organism evidence="11 12">
    <name type="scientific">Corynebacterium lipophilum</name>
    <dbReference type="NCBI Taxonomy" id="2804918"/>
    <lineage>
        <taxon>Bacteria</taxon>
        <taxon>Bacillati</taxon>
        <taxon>Actinomycetota</taxon>
        <taxon>Actinomycetes</taxon>
        <taxon>Mycobacteriales</taxon>
        <taxon>Corynebacteriaceae</taxon>
        <taxon>Corynebacterium</taxon>
    </lineage>
</organism>
<evidence type="ECO:0000256" key="1">
    <source>
        <dbReference type="ARBA" id="ARBA00004162"/>
    </source>
</evidence>
<evidence type="ECO:0000256" key="9">
    <source>
        <dbReference type="HAMAP-Rule" id="MF_00236"/>
    </source>
</evidence>
<dbReference type="AlphaFoldDB" id="A0AAW5HQH4"/>
<evidence type="ECO:0000256" key="8">
    <source>
        <dbReference type="ARBA" id="ARBA00023136"/>
    </source>
</evidence>
<dbReference type="RefSeq" id="WP_070362472.1">
    <property type="nucleotide sequence ID" value="NZ_JAEUWV010000001.1"/>
</dbReference>
<keyword evidence="3 9" id="KW-1003">Cell membrane</keyword>
<dbReference type="InterPro" id="IPR003369">
    <property type="entry name" value="TatA/B/E"/>
</dbReference>
<dbReference type="GO" id="GO:0033281">
    <property type="term" value="C:TAT protein transport complex"/>
    <property type="evidence" value="ECO:0007669"/>
    <property type="project" value="UniProtKB-UniRule"/>
</dbReference>
<evidence type="ECO:0000256" key="2">
    <source>
        <dbReference type="ARBA" id="ARBA00022448"/>
    </source>
</evidence>
<protein>
    <recommendedName>
        <fullName evidence="9">Sec-independent protein translocase protein TatA</fullName>
    </recommendedName>
</protein>
<evidence type="ECO:0000313" key="12">
    <source>
        <dbReference type="Proteomes" id="UP001205920"/>
    </source>
</evidence>
<dbReference type="NCBIfam" id="NF001854">
    <property type="entry name" value="PRK00575.1"/>
    <property type="match status" value="1"/>
</dbReference>
<evidence type="ECO:0000256" key="6">
    <source>
        <dbReference type="ARBA" id="ARBA00022989"/>
    </source>
</evidence>
<dbReference type="Pfam" id="PF02416">
    <property type="entry name" value="TatA_B_E"/>
    <property type="match status" value="1"/>
</dbReference>
<feature type="region of interest" description="Disordered" evidence="10">
    <location>
        <begin position="43"/>
        <end position="96"/>
    </location>
</feature>
<reference evidence="11 12" key="1">
    <citation type="submission" date="2021-01" db="EMBL/GenBank/DDBJ databases">
        <title>Identification and Characterization of Corynebacterium sp.</title>
        <authorList>
            <person name="Luo Q."/>
            <person name="Qu P."/>
            <person name="Chen Q."/>
        </authorList>
    </citation>
    <scope>NUCLEOTIDE SEQUENCE [LARGE SCALE GENOMIC DNA]</scope>
    <source>
        <strain evidence="11 12">MC-18</strain>
    </source>
</reference>
<dbReference type="GO" id="GO:0043953">
    <property type="term" value="P:protein transport by the Tat complex"/>
    <property type="evidence" value="ECO:0007669"/>
    <property type="project" value="UniProtKB-UniRule"/>
</dbReference>
<keyword evidence="8 9" id="KW-0472">Membrane</keyword>
<sequence length="96" mass="10803">MPNLGWMEILIILAIVLLLFGANKLPDLARSMGRSARIFKSEVKELRNDDETQATPQQPAQSQEPKEIAPPSNPQQQTGPNAQQSFWDAPENQHRQ</sequence>
<dbReference type="HAMAP" id="MF_00236">
    <property type="entry name" value="TatA_E"/>
    <property type="match status" value="1"/>
</dbReference>
<evidence type="ECO:0000256" key="7">
    <source>
        <dbReference type="ARBA" id="ARBA00023010"/>
    </source>
</evidence>
<dbReference type="Gene3D" id="1.20.5.3310">
    <property type="match status" value="1"/>
</dbReference>
<name>A0AAW5HQH4_9CORY</name>
<dbReference type="Proteomes" id="UP001205920">
    <property type="component" value="Unassembled WGS sequence"/>
</dbReference>
<comment type="subunit">
    <text evidence="9">The Tat system comprises two distinct complexes: a TatABC complex, containing multiple copies of TatA, TatB and TatC subunits, and a separate TatA complex, containing only TatA subunits. Substrates initially bind to the TatABC complex, which probably triggers association of the separate TatA complex to form the active translocon.</text>
</comment>